<keyword evidence="2" id="KW-1185">Reference proteome</keyword>
<organism evidence="1 2">
    <name type="scientific">Hymenobacter jeollabukensis</name>
    <dbReference type="NCBI Taxonomy" id="2025313"/>
    <lineage>
        <taxon>Bacteria</taxon>
        <taxon>Pseudomonadati</taxon>
        <taxon>Bacteroidota</taxon>
        <taxon>Cytophagia</taxon>
        <taxon>Cytophagales</taxon>
        <taxon>Hymenobacteraceae</taxon>
        <taxon>Hymenobacter</taxon>
    </lineage>
</organism>
<evidence type="ECO:0000313" key="1">
    <source>
        <dbReference type="EMBL" id="TLM92243.1"/>
    </source>
</evidence>
<evidence type="ECO:0008006" key="3">
    <source>
        <dbReference type="Google" id="ProtNLM"/>
    </source>
</evidence>
<accession>A0A5R8WPK9</accession>
<comment type="caution">
    <text evidence="1">The sequence shown here is derived from an EMBL/GenBank/DDBJ whole genome shotgun (WGS) entry which is preliminary data.</text>
</comment>
<gene>
    <name evidence="1" type="ORF">FDY95_12445</name>
</gene>
<dbReference type="AlphaFoldDB" id="A0A5R8WPK9"/>
<dbReference type="RefSeq" id="WP_138078099.1">
    <property type="nucleotide sequence ID" value="NZ_VAJM01000005.1"/>
</dbReference>
<proteinExistence type="predicted"/>
<evidence type="ECO:0000313" key="2">
    <source>
        <dbReference type="Proteomes" id="UP000305517"/>
    </source>
</evidence>
<sequence>MTIHYLHQMAAHPKLRRWTNEGLTLPAIEALEVEYNQGRPFPQAYCEFLYLGGGHCNLEDLDIGLGYAWLQTRARARLREYGQQIERPFWVTDQLDGCEQFGFIYLDEDQPDPTPYYCMPAYVAEGEPLIQPLPQQPFSRFIDECVARSVITDEHLRR</sequence>
<dbReference type="OrthoDB" id="1189226at2"/>
<dbReference type="Proteomes" id="UP000305517">
    <property type="component" value="Unassembled WGS sequence"/>
</dbReference>
<name>A0A5R8WPK9_9BACT</name>
<protein>
    <recommendedName>
        <fullName evidence="3">SMI1/KNR4 family protein</fullName>
    </recommendedName>
</protein>
<dbReference type="EMBL" id="VAJM01000005">
    <property type="protein sequence ID" value="TLM92243.1"/>
    <property type="molecule type" value="Genomic_DNA"/>
</dbReference>
<reference evidence="1 2" key="1">
    <citation type="submission" date="2019-05" db="EMBL/GenBank/DDBJ databases">
        <title>Hymenobacter edaphi sp. nov., isolated from abandoned arsenic-contaminated farmland soil.</title>
        <authorList>
            <person name="Nie L."/>
        </authorList>
    </citation>
    <scope>NUCLEOTIDE SEQUENCE [LARGE SCALE GENOMIC DNA]</scope>
    <source>
        <strain evidence="1 2">1-3-3-8</strain>
    </source>
</reference>